<dbReference type="CDD" id="cd17729">
    <property type="entry name" value="BRCT_CTDP1"/>
    <property type="match status" value="1"/>
</dbReference>
<feature type="compositionally biased region" description="Basic and acidic residues" evidence="7">
    <location>
        <begin position="704"/>
        <end position="717"/>
    </location>
</feature>
<evidence type="ECO:0000259" key="8">
    <source>
        <dbReference type="PROSITE" id="PS50172"/>
    </source>
</evidence>
<feature type="compositionally biased region" description="Polar residues" evidence="7">
    <location>
        <begin position="210"/>
        <end position="222"/>
    </location>
</feature>
<dbReference type="InterPro" id="IPR036420">
    <property type="entry name" value="BRCT_dom_sf"/>
</dbReference>
<feature type="region of interest" description="Disordered" evidence="7">
    <location>
        <begin position="453"/>
        <end position="556"/>
    </location>
</feature>
<dbReference type="Pfam" id="PF03031">
    <property type="entry name" value="NIF"/>
    <property type="match status" value="1"/>
</dbReference>
<name>A0AAV1IJT9_9CHLO</name>
<reference evidence="10 11" key="1">
    <citation type="submission" date="2023-10" db="EMBL/GenBank/DDBJ databases">
        <authorList>
            <person name="Maclean D."/>
            <person name="Macfadyen A."/>
        </authorList>
    </citation>
    <scope>NUCLEOTIDE SEQUENCE [LARGE SCALE GENOMIC DNA]</scope>
</reference>
<feature type="domain" description="FCP1 homology" evidence="9">
    <location>
        <begin position="948"/>
        <end position="1129"/>
    </location>
</feature>
<dbReference type="SUPFAM" id="SSF56784">
    <property type="entry name" value="HAD-like"/>
    <property type="match status" value="1"/>
</dbReference>
<dbReference type="EMBL" id="CAUYUE010000016">
    <property type="protein sequence ID" value="CAK0787091.1"/>
    <property type="molecule type" value="Genomic_DNA"/>
</dbReference>
<feature type="compositionally biased region" description="Basic and acidic residues" evidence="7">
    <location>
        <begin position="256"/>
        <end position="280"/>
    </location>
</feature>
<keyword evidence="3" id="KW-0378">Hydrolase</keyword>
<keyword evidence="4" id="KW-0539">Nucleus</keyword>
<keyword evidence="11" id="KW-1185">Reference proteome</keyword>
<accession>A0AAV1IJT9</accession>
<dbReference type="EC" id="3.1.3.16" evidence="2"/>
<feature type="compositionally biased region" description="Polar residues" evidence="7">
    <location>
        <begin position="90"/>
        <end position="111"/>
    </location>
</feature>
<dbReference type="PROSITE" id="PS50172">
    <property type="entry name" value="BRCT"/>
    <property type="match status" value="1"/>
</dbReference>
<gene>
    <name evidence="10" type="ORF">CVIRNUC_010307</name>
</gene>
<dbReference type="InterPro" id="IPR039189">
    <property type="entry name" value="Fcp1"/>
</dbReference>
<dbReference type="Gene3D" id="3.40.50.1000">
    <property type="entry name" value="HAD superfamily/HAD-like"/>
    <property type="match status" value="1"/>
</dbReference>
<feature type="region of interest" description="Disordered" evidence="7">
    <location>
        <begin position="704"/>
        <end position="863"/>
    </location>
</feature>
<evidence type="ECO:0000256" key="7">
    <source>
        <dbReference type="SAM" id="MobiDB-lite"/>
    </source>
</evidence>
<evidence type="ECO:0000256" key="5">
    <source>
        <dbReference type="ARBA" id="ARBA00047761"/>
    </source>
</evidence>
<evidence type="ECO:0000256" key="3">
    <source>
        <dbReference type="ARBA" id="ARBA00022801"/>
    </source>
</evidence>
<dbReference type="GO" id="GO:0008420">
    <property type="term" value="F:RNA polymerase II CTD heptapeptide repeat phosphatase activity"/>
    <property type="evidence" value="ECO:0007669"/>
    <property type="project" value="InterPro"/>
</dbReference>
<dbReference type="InterPro" id="IPR023214">
    <property type="entry name" value="HAD_sf"/>
</dbReference>
<comment type="caution">
    <text evidence="10">The sequence shown here is derived from an EMBL/GenBank/DDBJ whole genome shotgun (WGS) entry which is preliminary data.</text>
</comment>
<comment type="subcellular location">
    <subcellularLocation>
        <location evidence="1">Nucleus</location>
    </subcellularLocation>
</comment>
<dbReference type="CDD" id="cd07521">
    <property type="entry name" value="HAD_FCP1-like"/>
    <property type="match status" value="1"/>
</dbReference>
<organism evidence="10 11">
    <name type="scientific">Coccomyxa viridis</name>
    <dbReference type="NCBI Taxonomy" id="1274662"/>
    <lineage>
        <taxon>Eukaryota</taxon>
        <taxon>Viridiplantae</taxon>
        <taxon>Chlorophyta</taxon>
        <taxon>core chlorophytes</taxon>
        <taxon>Trebouxiophyceae</taxon>
        <taxon>Trebouxiophyceae incertae sedis</taxon>
        <taxon>Coccomyxaceae</taxon>
        <taxon>Coccomyxa</taxon>
    </lineage>
</organism>
<feature type="region of interest" description="Disordered" evidence="7">
    <location>
        <begin position="868"/>
        <end position="887"/>
    </location>
</feature>
<evidence type="ECO:0000256" key="1">
    <source>
        <dbReference type="ARBA" id="ARBA00004123"/>
    </source>
</evidence>
<feature type="compositionally biased region" description="Polar residues" evidence="7">
    <location>
        <begin position="718"/>
        <end position="728"/>
    </location>
</feature>
<feature type="compositionally biased region" description="Basic and acidic residues" evidence="7">
    <location>
        <begin position="309"/>
        <end position="319"/>
    </location>
</feature>
<feature type="compositionally biased region" description="Basic and acidic residues" evidence="7">
    <location>
        <begin position="745"/>
        <end position="754"/>
    </location>
</feature>
<sequence>MVCRPVWRSPKSPKRGHVGSRVGDAARPAHMADLEEGEIEEGELPTEEPEAPQEQLQATPRLPSEKTATPSKEISPPDSASGRDGKSSVFRITQAKQHAAQSLDARSTPASAQHGLRSRGSAGAPSRPSLPEALPTAHAPLLSTSIPLSDSAPQSSDESGEIAVPGERSEEASAPPASSQAAGHAPLQGLDVSNTESPAKPPAMVRMAHSPSSGYGSAQRSASLADESATVQDAARASHGVPSASRRLSNGHGRRSSRDHMQRERSQDRSHHSSSRDRSLNLRGKQSTGRGRRDDGPCSPSRAARRPRRQSDSREKSPGEEGSASQVASILQLLSAVTLQSIRKSLDEAACTLKEALQQSYALYTHCRQSASGLSTKQVFAQVSPQVAASFNALYVYACTAQGKSAVRESAAARFCIRSAARDKDYLFIDVDCAKFDNMVGMSEVFRGHCKDGAGKKEEAPQARSAAQQLGRAPGQPGGRALSAPDKQSTERGLTPGKHTGPLPRPVLGPPPRPMETPAPWLNGSGGPSQQMAPGLAQAQMPPHLQQQPVRPPADPQASLALFHHEQSALEMPGNQLRPLHAPPGHVGQNGHVGQGMLLGMQQGPQHAAKRLRPDVSMPMLQAGGPGHPPWLPPHMQQLTADLPLPPQQHAQQRPSGPPLLAPHRADHAERLNWLPADHSAQGAISAALALPAVHAVGPHFLEHPLEQSDGHHRHEQPMQQLHASASSARRGPKQIGTPADMDSAAEKSKDRQQRYAARGPRRRNKKGRGSRAAQDPGSGTAGMHSDANALYQQGDGKGGPADSLQPWPPSHATAAYGGQPIVPGLGSLPNDSAWPHPKAIAPPLPPMPASQTQEPEMAAPMETDDISDSEGLYADADPSNIPAGQAAGLSLPQLGAAPRPDAMLPEHEKAGARSGAGDTSEEGFIEAGAQELQQLYADASLEMCRLLSQQRLVLVLDLDHTLVNSARQTEIDAEHLKMLEDKRQTEEGLAVEERSLFRLDAIGMWTKLRPGVRAMLAQLAPLFQMWIFTNGNRPYASAIAELLDPDGRLFHQVIANTASSDSTGMPVDQLKSFSRGLAAMDAAVVVVDDNDHVWQNHRHNLLRVERYMYFPASMRQFGHSGKALLERGKDESPTEGMLRHTLEALLRTHATAFEALWEAPERLPNGLWRWDVRHSMWVERQKVLAGVTILFSALIPLGQAPRAHSLGQLAEQYGAKCVAQEDPSVTHVVAQSNGSAKARWAAAYGKHLVSRHWLESSCALWARAQESQFPAPDAGAAPGNP</sequence>
<dbReference type="PANTHER" id="PTHR23081">
    <property type="entry name" value="RNA POLYMERASE II CTD PHOSPHATASE"/>
    <property type="match status" value="1"/>
</dbReference>
<dbReference type="InterPro" id="IPR001357">
    <property type="entry name" value="BRCT_dom"/>
</dbReference>
<evidence type="ECO:0000313" key="10">
    <source>
        <dbReference type="EMBL" id="CAK0787091.1"/>
    </source>
</evidence>
<dbReference type="PROSITE" id="PS50969">
    <property type="entry name" value="FCP1"/>
    <property type="match status" value="1"/>
</dbReference>
<evidence type="ECO:0000259" key="9">
    <source>
        <dbReference type="PROSITE" id="PS50969"/>
    </source>
</evidence>
<dbReference type="SMART" id="SM00292">
    <property type="entry name" value="BRCT"/>
    <property type="match status" value="1"/>
</dbReference>
<dbReference type="Pfam" id="PF00533">
    <property type="entry name" value="BRCT"/>
    <property type="match status" value="1"/>
</dbReference>
<feature type="compositionally biased region" description="Polar residues" evidence="7">
    <location>
        <begin position="142"/>
        <end position="157"/>
    </location>
</feature>
<dbReference type="GO" id="GO:0005634">
    <property type="term" value="C:nucleus"/>
    <property type="evidence" value="ECO:0007669"/>
    <property type="project" value="UniProtKB-SubCell"/>
</dbReference>
<comment type="catalytic activity">
    <reaction evidence="5">
        <text>O-phospho-L-seryl-[protein] + H2O = L-seryl-[protein] + phosphate</text>
        <dbReference type="Rhea" id="RHEA:20629"/>
        <dbReference type="Rhea" id="RHEA-COMP:9863"/>
        <dbReference type="Rhea" id="RHEA-COMP:11604"/>
        <dbReference type="ChEBI" id="CHEBI:15377"/>
        <dbReference type="ChEBI" id="CHEBI:29999"/>
        <dbReference type="ChEBI" id="CHEBI:43474"/>
        <dbReference type="ChEBI" id="CHEBI:83421"/>
        <dbReference type="EC" id="3.1.3.16"/>
    </reaction>
</comment>
<evidence type="ECO:0000256" key="4">
    <source>
        <dbReference type="ARBA" id="ARBA00023242"/>
    </source>
</evidence>
<feature type="compositionally biased region" description="Acidic residues" evidence="7">
    <location>
        <begin position="34"/>
        <end position="51"/>
    </location>
</feature>
<protein>
    <recommendedName>
        <fullName evidence="2">protein-serine/threonine phosphatase</fullName>
        <ecNumber evidence="2">3.1.3.16</ecNumber>
    </recommendedName>
</protein>
<dbReference type="InterPro" id="IPR036412">
    <property type="entry name" value="HAD-like_sf"/>
</dbReference>
<evidence type="ECO:0000256" key="6">
    <source>
        <dbReference type="ARBA" id="ARBA00048336"/>
    </source>
</evidence>
<dbReference type="Proteomes" id="UP001314263">
    <property type="component" value="Unassembled WGS sequence"/>
</dbReference>
<evidence type="ECO:0000313" key="11">
    <source>
        <dbReference type="Proteomes" id="UP001314263"/>
    </source>
</evidence>
<feature type="region of interest" description="Disordered" evidence="7">
    <location>
        <begin position="1"/>
        <end position="325"/>
    </location>
</feature>
<evidence type="ECO:0000256" key="2">
    <source>
        <dbReference type="ARBA" id="ARBA00013081"/>
    </source>
</evidence>
<feature type="compositionally biased region" description="Basic residues" evidence="7">
    <location>
        <begin position="760"/>
        <end position="770"/>
    </location>
</feature>
<feature type="compositionally biased region" description="Pro residues" evidence="7">
    <location>
        <begin position="503"/>
        <end position="517"/>
    </location>
</feature>
<dbReference type="SMART" id="SM00577">
    <property type="entry name" value="CPDc"/>
    <property type="match status" value="1"/>
</dbReference>
<comment type="catalytic activity">
    <reaction evidence="6">
        <text>O-phospho-L-threonyl-[protein] + H2O = L-threonyl-[protein] + phosphate</text>
        <dbReference type="Rhea" id="RHEA:47004"/>
        <dbReference type="Rhea" id="RHEA-COMP:11060"/>
        <dbReference type="Rhea" id="RHEA-COMP:11605"/>
        <dbReference type="ChEBI" id="CHEBI:15377"/>
        <dbReference type="ChEBI" id="CHEBI:30013"/>
        <dbReference type="ChEBI" id="CHEBI:43474"/>
        <dbReference type="ChEBI" id="CHEBI:61977"/>
        <dbReference type="EC" id="3.1.3.16"/>
    </reaction>
</comment>
<dbReference type="SUPFAM" id="SSF52113">
    <property type="entry name" value="BRCT domain"/>
    <property type="match status" value="1"/>
</dbReference>
<feature type="compositionally biased region" description="Low complexity" evidence="7">
    <location>
        <begin position="172"/>
        <end position="186"/>
    </location>
</feature>
<feature type="domain" description="BRCT" evidence="8">
    <location>
        <begin position="1180"/>
        <end position="1255"/>
    </location>
</feature>
<dbReference type="InterPro" id="IPR004274">
    <property type="entry name" value="FCP1_dom"/>
</dbReference>
<dbReference type="Gene3D" id="3.40.50.10190">
    <property type="entry name" value="BRCT domain"/>
    <property type="match status" value="1"/>
</dbReference>
<dbReference type="PANTHER" id="PTHR23081:SF36">
    <property type="entry name" value="RNA POLYMERASE II SUBUNIT A C-TERMINAL DOMAIN PHOSPHATASE"/>
    <property type="match status" value="1"/>
</dbReference>
<proteinExistence type="predicted"/>